<dbReference type="AlphaFoldDB" id="A0A8H2W0K1"/>
<name>A0A8H2W0K1_9HELO</name>
<accession>A0A8H2W0K1</accession>
<gene>
    <name evidence="3" type="ORF">SCLTRI_LOCUS7218</name>
</gene>
<comment type="caution">
    <text evidence="3">The sequence shown here is derived from an EMBL/GenBank/DDBJ whole genome shotgun (WGS) entry which is preliminary data.</text>
</comment>
<dbReference type="PANTHER" id="PTHR38886:SF1">
    <property type="entry name" value="NACHT-NTPASE AND P-LOOP NTPASES N-TERMINAL DOMAIN-CONTAINING PROTEIN"/>
    <property type="match status" value="1"/>
</dbReference>
<feature type="compositionally biased region" description="Basic and acidic residues" evidence="1">
    <location>
        <begin position="285"/>
        <end position="295"/>
    </location>
</feature>
<dbReference type="OrthoDB" id="3045089at2759"/>
<evidence type="ECO:0000256" key="1">
    <source>
        <dbReference type="SAM" id="MobiDB-lite"/>
    </source>
</evidence>
<dbReference type="InterPro" id="IPR054464">
    <property type="entry name" value="ULD_fung"/>
</dbReference>
<dbReference type="Pfam" id="PF22893">
    <property type="entry name" value="ULD_2"/>
    <property type="match status" value="1"/>
</dbReference>
<dbReference type="Proteomes" id="UP000624404">
    <property type="component" value="Unassembled WGS sequence"/>
</dbReference>
<dbReference type="EMBL" id="CAJHIA010000026">
    <property type="protein sequence ID" value="CAD6447425.1"/>
    <property type="molecule type" value="Genomic_DNA"/>
</dbReference>
<feature type="domain" description="Ubiquitin-like" evidence="2">
    <location>
        <begin position="316"/>
        <end position="375"/>
    </location>
</feature>
<evidence type="ECO:0000259" key="2">
    <source>
        <dbReference type="Pfam" id="PF22893"/>
    </source>
</evidence>
<organism evidence="3 4">
    <name type="scientific">Sclerotinia trifoliorum</name>
    <dbReference type="NCBI Taxonomy" id="28548"/>
    <lineage>
        <taxon>Eukaryota</taxon>
        <taxon>Fungi</taxon>
        <taxon>Dikarya</taxon>
        <taxon>Ascomycota</taxon>
        <taxon>Pezizomycotina</taxon>
        <taxon>Leotiomycetes</taxon>
        <taxon>Helotiales</taxon>
        <taxon>Sclerotiniaceae</taxon>
        <taxon>Sclerotinia</taxon>
    </lineage>
</organism>
<dbReference type="PANTHER" id="PTHR38886">
    <property type="entry name" value="SESA DOMAIN-CONTAINING PROTEIN"/>
    <property type="match status" value="1"/>
</dbReference>
<keyword evidence="4" id="KW-1185">Reference proteome</keyword>
<feature type="region of interest" description="Disordered" evidence="1">
    <location>
        <begin position="265"/>
        <end position="305"/>
    </location>
</feature>
<protein>
    <submittedName>
        <fullName evidence="3">71592329-7be6-4dfd-bd73-1f652fb1f664</fullName>
    </submittedName>
</protein>
<evidence type="ECO:0000313" key="3">
    <source>
        <dbReference type="EMBL" id="CAD6447425.1"/>
    </source>
</evidence>
<proteinExistence type="predicted"/>
<evidence type="ECO:0000313" key="4">
    <source>
        <dbReference type="Proteomes" id="UP000624404"/>
    </source>
</evidence>
<reference evidence="3" key="1">
    <citation type="submission" date="2020-10" db="EMBL/GenBank/DDBJ databases">
        <authorList>
            <person name="Kusch S."/>
        </authorList>
    </citation>
    <scope>NUCLEOTIDE SEQUENCE</scope>
    <source>
        <strain evidence="3">SwB9</strain>
    </source>
</reference>
<sequence length="409" mass="45802">MPMHTRPSSYPVDTNAFRLTPTICCLAIASGSPPLHSGADVLPRVITIIPAPHGSNPGTATMPIIVKPCTRRAMMSAPHHSTLPHHASLHILPKLSLHQNPSAIIVTHKTILHCHVSQASSTPLAPKCPLNLSIPETFLTSDFKTFHGKSFLKTDSFQISIGFGFPVGDFIAAIDLVATVIDALRESSNSSSEFREIVRQLDALEDTLRCVKRLELDDTQCAERDRVAKSCFLLPSRLGWHTSLIQLLITTIQLASTARNEKNQASRCQTLAGRTQDGESWTPLRDQKYSDENKPQDFPNRVGDPSCNYANTRPVTAFLTVLKTNFVNIGQAASKIENGDFAIRDSATRRDVRVEDDWELWFSPGQRVEMSLIFRRDLVINRYPDNKVSNHCPRCKTIWHIYQEKEFEW</sequence>